<keyword evidence="1" id="KW-0732">Signal</keyword>
<gene>
    <name evidence="2" type="ORF">ATN84_00030</name>
</gene>
<sequence length="210" mass="21458">MLIRSIASLAGAAVILGAAALTVSSPANALSMKECSVKYKAAKDAGTLGGMKWNDFRKSECGSDDDAAAAGATAPAAAPATQSAAASGKGLSRKECSTKYEAAKSADALNGMKWNDFRKAECGPGADPVALSTDGAQEPAAPTITAPQGVVFPVAVSPQYSNQTPGKARMHTCLDQYHTLKNNNALGGLKWIQKGGGYYSLCNARLKGTS</sequence>
<name>A0A135HYL0_9HYPH</name>
<evidence type="ECO:0000256" key="1">
    <source>
        <dbReference type="SAM" id="SignalP"/>
    </source>
</evidence>
<feature type="signal peptide" evidence="1">
    <location>
        <begin position="1"/>
        <end position="29"/>
    </location>
</feature>
<dbReference type="EMBL" id="LNTU01000001">
    <property type="protein sequence ID" value="KXF78238.1"/>
    <property type="molecule type" value="Genomic_DNA"/>
</dbReference>
<evidence type="ECO:0000313" key="2">
    <source>
        <dbReference type="EMBL" id="KXF78238.1"/>
    </source>
</evidence>
<evidence type="ECO:0000313" key="3">
    <source>
        <dbReference type="Proteomes" id="UP000070107"/>
    </source>
</evidence>
<dbReference type="Proteomes" id="UP000070107">
    <property type="component" value="Unassembled WGS sequence"/>
</dbReference>
<proteinExistence type="predicted"/>
<accession>A0A135HYL0</accession>
<dbReference type="STRING" id="1494590.ATN84_00030"/>
<organism evidence="2 3">
    <name type="scientific">Paramesorhizobium deserti</name>
    <dbReference type="NCBI Taxonomy" id="1494590"/>
    <lineage>
        <taxon>Bacteria</taxon>
        <taxon>Pseudomonadati</taxon>
        <taxon>Pseudomonadota</taxon>
        <taxon>Alphaproteobacteria</taxon>
        <taxon>Hyphomicrobiales</taxon>
        <taxon>Phyllobacteriaceae</taxon>
        <taxon>Paramesorhizobium</taxon>
    </lineage>
</organism>
<dbReference type="RefSeq" id="WP_068879508.1">
    <property type="nucleotide sequence ID" value="NZ_LNTU01000001.1"/>
</dbReference>
<dbReference type="OrthoDB" id="8001261at2"/>
<dbReference type="AlphaFoldDB" id="A0A135HYL0"/>
<feature type="chain" id="PRO_5007465424" evidence="1">
    <location>
        <begin position="30"/>
        <end position="210"/>
    </location>
</feature>
<comment type="caution">
    <text evidence="2">The sequence shown here is derived from an EMBL/GenBank/DDBJ whole genome shotgun (WGS) entry which is preliminary data.</text>
</comment>
<reference evidence="2 3" key="1">
    <citation type="submission" date="2015-11" db="EMBL/GenBank/DDBJ databases">
        <title>Draft genome sequence of Paramesorhizobium deserti A-3-E, a strain highly resistant to diverse beta-lactam antibiotics.</title>
        <authorList>
            <person name="Lv R."/>
            <person name="Yang X."/>
            <person name="Fang N."/>
            <person name="Guo J."/>
            <person name="Luo X."/>
            <person name="Peng F."/>
            <person name="Yang R."/>
            <person name="Cui Y."/>
            <person name="Fang C."/>
            <person name="Song Y."/>
        </authorList>
    </citation>
    <scope>NUCLEOTIDE SEQUENCE [LARGE SCALE GENOMIC DNA]</scope>
    <source>
        <strain evidence="2 3">A-3-E</strain>
    </source>
</reference>
<keyword evidence="3" id="KW-1185">Reference proteome</keyword>
<protein>
    <submittedName>
        <fullName evidence="2">Antifreeze protein</fullName>
    </submittedName>
</protein>